<comment type="caution">
    <text evidence="3">The sequence shown here is derived from an EMBL/GenBank/DDBJ whole genome shotgun (WGS) entry which is preliminary data.</text>
</comment>
<evidence type="ECO:0000256" key="1">
    <source>
        <dbReference type="SAM" id="MobiDB-lite"/>
    </source>
</evidence>
<dbReference type="AlphaFoldDB" id="A0AAD2GDC6"/>
<gene>
    <name evidence="3" type="ORF">CYCCA115_LOCUS23205</name>
</gene>
<sequence>MSSIKLQRGRSYSTPSNASQTSSSFMFSPKRLIWVIVLLCLCIITMNFKYAIQNASKKKNLESQSAAVGGLFSSLSLTSSKTISTASESALLSSDQHSRLLPSRSVNSQLSQQQSGPFGDKGSSVSNAIRKGERNAPRTLIGIISSDSFNDCTYRKRHRTMFEIWNDTRVCSLNEVTPDCQVVYTFILGAGNSSAPTQLVNDSWPLLVEKPIATKHDDVNAPDTSLLNIRENMNDGKSESFVYFASVMMKKYKLDYAMKLDADSILHLHDFLAFAHSNLPPYPYYHRVFAGALRNKYHWPRPDTKEAFIQKEAYWQFEWERVHLYLAGQMYLLSRDLAEWVVREAPNCPPKNHLELTNLPSSQRKFRGYKEGHEDHDLSSIAIKSPKPITMITIGKTQRFWEHPVKGQPRWERIVRRETARMNGQAFEGKKLRIY</sequence>
<proteinExistence type="predicted"/>
<accession>A0AAD2GDC6</accession>
<feature type="transmembrane region" description="Helical" evidence="2">
    <location>
        <begin position="32"/>
        <end position="52"/>
    </location>
</feature>
<feature type="region of interest" description="Disordered" evidence="1">
    <location>
        <begin position="1"/>
        <end position="23"/>
    </location>
</feature>
<keyword evidence="2" id="KW-0812">Transmembrane</keyword>
<name>A0AAD2GDC6_9STRA</name>
<evidence type="ECO:0000256" key="2">
    <source>
        <dbReference type="SAM" id="Phobius"/>
    </source>
</evidence>
<keyword evidence="4" id="KW-1185">Reference proteome</keyword>
<organism evidence="3 4">
    <name type="scientific">Cylindrotheca closterium</name>
    <dbReference type="NCBI Taxonomy" id="2856"/>
    <lineage>
        <taxon>Eukaryota</taxon>
        <taxon>Sar</taxon>
        <taxon>Stramenopiles</taxon>
        <taxon>Ochrophyta</taxon>
        <taxon>Bacillariophyta</taxon>
        <taxon>Bacillariophyceae</taxon>
        <taxon>Bacillariophycidae</taxon>
        <taxon>Bacillariales</taxon>
        <taxon>Bacillariaceae</taxon>
        <taxon>Cylindrotheca</taxon>
    </lineage>
</organism>
<keyword evidence="2" id="KW-1133">Transmembrane helix</keyword>
<keyword evidence="2" id="KW-0472">Membrane</keyword>
<dbReference type="Proteomes" id="UP001295423">
    <property type="component" value="Unassembled WGS sequence"/>
</dbReference>
<evidence type="ECO:0000313" key="3">
    <source>
        <dbReference type="EMBL" id="CAJ1968369.1"/>
    </source>
</evidence>
<dbReference type="EMBL" id="CAKOGP040002380">
    <property type="protein sequence ID" value="CAJ1968369.1"/>
    <property type="molecule type" value="Genomic_DNA"/>
</dbReference>
<evidence type="ECO:0008006" key="5">
    <source>
        <dbReference type="Google" id="ProtNLM"/>
    </source>
</evidence>
<evidence type="ECO:0000313" key="4">
    <source>
        <dbReference type="Proteomes" id="UP001295423"/>
    </source>
</evidence>
<feature type="compositionally biased region" description="Polar residues" evidence="1">
    <location>
        <begin position="104"/>
        <end position="116"/>
    </location>
</feature>
<feature type="region of interest" description="Disordered" evidence="1">
    <location>
        <begin position="103"/>
        <end position="127"/>
    </location>
</feature>
<reference evidence="3" key="1">
    <citation type="submission" date="2023-08" db="EMBL/GenBank/DDBJ databases">
        <authorList>
            <person name="Audoor S."/>
            <person name="Bilcke G."/>
        </authorList>
    </citation>
    <scope>NUCLEOTIDE SEQUENCE</scope>
</reference>
<protein>
    <recommendedName>
        <fullName evidence="5">Hexosyltransferase</fullName>
    </recommendedName>
</protein>
<feature type="compositionally biased region" description="Low complexity" evidence="1">
    <location>
        <begin position="11"/>
        <end position="23"/>
    </location>
</feature>